<dbReference type="Pfam" id="PF24924">
    <property type="entry name" value="DUF7745"/>
    <property type="match status" value="1"/>
</dbReference>
<dbReference type="PANTHER" id="PTHR48200:SF1">
    <property type="entry name" value="AMINOTRANSFERASE-LIKE PLANT MOBILE DOMAIN-CONTAINING PROTEIN"/>
    <property type="match status" value="1"/>
</dbReference>
<feature type="domain" description="DUF7745" evidence="2">
    <location>
        <begin position="4"/>
        <end position="111"/>
    </location>
</feature>
<comment type="caution">
    <text evidence="3">The sequence shown here is derived from an EMBL/GenBank/DDBJ whole genome shotgun (WGS) entry which is preliminary data.</text>
</comment>
<organism evidence="3 4">
    <name type="scientific">Gossypium aridum</name>
    <name type="common">American cotton</name>
    <name type="synonym">Erioxylum aridum</name>
    <dbReference type="NCBI Taxonomy" id="34290"/>
    <lineage>
        <taxon>Eukaryota</taxon>
        <taxon>Viridiplantae</taxon>
        <taxon>Streptophyta</taxon>
        <taxon>Embryophyta</taxon>
        <taxon>Tracheophyta</taxon>
        <taxon>Spermatophyta</taxon>
        <taxon>Magnoliopsida</taxon>
        <taxon>eudicotyledons</taxon>
        <taxon>Gunneridae</taxon>
        <taxon>Pentapetalae</taxon>
        <taxon>rosids</taxon>
        <taxon>malvids</taxon>
        <taxon>Malvales</taxon>
        <taxon>Malvaceae</taxon>
        <taxon>Malvoideae</taxon>
        <taxon>Gossypium</taxon>
    </lineage>
</organism>
<dbReference type="Proteomes" id="UP000593577">
    <property type="component" value="Unassembled WGS sequence"/>
</dbReference>
<dbReference type="EMBL" id="JABFAA010206449">
    <property type="protein sequence ID" value="MBA0701188.1"/>
    <property type="molecule type" value="Genomic_DNA"/>
</dbReference>
<feature type="compositionally biased region" description="Basic and acidic residues" evidence="1">
    <location>
        <begin position="216"/>
        <end position="239"/>
    </location>
</feature>
<sequence>MAILQNLQETDVEWRAPWLIPNRILYQCRNFDWVPLLEIWEAIGYAHLLVLRQYSSMQFVPATLGLAQCEFSYQGDNYKKKIKEVSQAWNQARRMKRLAVGSMKTPKYGEWRNKIINGNILELNSEDVRLIEEYLQVIPSELEIIKQDFERKNLEFERKIEQLEEENMHLRLDAVVQKLEAEKLKKGKNKAEDDLDSLKTDYKKLRLSMKTAGLEKTSEQWRQEIQEERNKTDRWERKF</sequence>
<evidence type="ECO:0000259" key="2">
    <source>
        <dbReference type="Pfam" id="PF24924"/>
    </source>
</evidence>
<accession>A0A7J8YNK8</accession>
<reference evidence="3 4" key="1">
    <citation type="journal article" date="2019" name="Genome Biol. Evol.">
        <title>Insights into the evolution of the New World diploid cottons (Gossypium, subgenus Houzingenia) based on genome sequencing.</title>
        <authorList>
            <person name="Grover C.E."/>
            <person name="Arick M.A. 2nd"/>
            <person name="Thrash A."/>
            <person name="Conover J.L."/>
            <person name="Sanders W.S."/>
            <person name="Peterson D.G."/>
            <person name="Frelichowski J.E."/>
            <person name="Scheffler J.A."/>
            <person name="Scheffler B.E."/>
            <person name="Wendel J.F."/>
        </authorList>
    </citation>
    <scope>NUCLEOTIDE SEQUENCE [LARGE SCALE GENOMIC DNA]</scope>
    <source>
        <strain evidence="3">185</strain>
        <tissue evidence="3">Leaf</tissue>
    </source>
</reference>
<keyword evidence="4" id="KW-1185">Reference proteome</keyword>
<proteinExistence type="predicted"/>
<evidence type="ECO:0000313" key="3">
    <source>
        <dbReference type="EMBL" id="MBA0701188.1"/>
    </source>
</evidence>
<evidence type="ECO:0000256" key="1">
    <source>
        <dbReference type="SAM" id="MobiDB-lite"/>
    </source>
</evidence>
<dbReference type="PANTHER" id="PTHR48200">
    <property type="entry name" value="PROTEIN, PUTATIVE-RELATED"/>
    <property type="match status" value="1"/>
</dbReference>
<dbReference type="AlphaFoldDB" id="A0A7J8YNK8"/>
<feature type="region of interest" description="Disordered" evidence="1">
    <location>
        <begin position="214"/>
        <end position="239"/>
    </location>
</feature>
<protein>
    <recommendedName>
        <fullName evidence="2">DUF7745 domain-containing protein</fullName>
    </recommendedName>
</protein>
<evidence type="ECO:0000313" key="4">
    <source>
        <dbReference type="Proteomes" id="UP000593577"/>
    </source>
</evidence>
<gene>
    <name evidence="3" type="ORF">Goari_022686</name>
</gene>
<dbReference type="InterPro" id="IPR056647">
    <property type="entry name" value="DUF7745"/>
</dbReference>
<name>A0A7J8YNK8_GOSAI</name>